<reference evidence="2 3" key="1">
    <citation type="submission" date="2024-04" db="EMBL/GenBank/DDBJ databases">
        <title>Tritrichomonas musculus Genome.</title>
        <authorList>
            <person name="Alves-Ferreira E."/>
            <person name="Grigg M."/>
            <person name="Lorenzi H."/>
            <person name="Galac M."/>
        </authorList>
    </citation>
    <scope>NUCLEOTIDE SEQUENCE [LARGE SCALE GENOMIC DNA]</scope>
    <source>
        <strain evidence="2 3">EAF2021</strain>
    </source>
</reference>
<evidence type="ECO:0000313" key="3">
    <source>
        <dbReference type="Proteomes" id="UP001470230"/>
    </source>
</evidence>
<dbReference type="Proteomes" id="UP001470230">
    <property type="component" value="Unassembled WGS sequence"/>
</dbReference>
<name>A0ABR2HBV4_9EUKA</name>
<dbReference type="InterPro" id="IPR027417">
    <property type="entry name" value="P-loop_NTPase"/>
</dbReference>
<accession>A0ABR2HBV4</accession>
<organism evidence="2 3">
    <name type="scientific">Tritrichomonas musculus</name>
    <dbReference type="NCBI Taxonomy" id="1915356"/>
    <lineage>
        <taxon>Eukaryota</taxon>
        <taxon>Metamonada</taxon>
        <taxon>Parabasalia</taxon>
        <taxon>Tritrichomonadida</taxon>
        <taxon>Tritrichomonadidae</taxon>
        <taxon>Tritrichomonas</taxon>
    </lineage>
</organism>
<protein>
    <recommendedName>
        <fullName evidence="1">Phosphoribulokinase/uridine kinase domain-containing protein</fullName>
    </recommendedName>
</protein>
<evidence type="ECO:0000313" key="2">
    <source>
        <dbReference type="EMBL" id="KAK8844188.1"/>
    </source>
</evidence>
<dbReference type="InterPro" id="IPR006083">
    <property type="entry name" value="PRK/URK"/>
</dbReference>
<dbReference type="EMBL" id="JAPFFF010000033">
    <property type="protein sequence ID" value="KAK8844188.1"/>
    <property type="molecule type" value="Genomic_DNA"/>
</dbReference>
<dbReference type="Pfam" id="PF00485">
    <property type="entry name" value="PRK"/>
    <property type="match status" value="1"/>
</dbReference>
<proteinExistence type="predicted"/>
<gene>
    <name evidence="2" type="ORF">M9Y10_024393</name>
</gene>
<feature type="domain" description="Phosphoribulokinase/uridine kinase" evidence="1">
    <location>
        <begin position="17"/>
        <end position="90"/>
    </location>
</feature>
<comment type="caution">
    <text evidence="2">The sequence shown here is derived from an EMBL/GenBank/DDBJ whole genome shotgun (WGS) entry which is preliminary data.</text>
</comment>
<evidence type="ECO:0000259" key="1">
    <source>
        <dbReference type="Pfam" id="PF00485"/>
    </source>
</evidence>
<sequence length="219" mass="25692">MEHSGEYIPYKKDNQLVIAVCGPSTSGKSTIAKQILEKYEKHKDQIEIMTMDHFFDFDNAGKINIYGKDFTDLDSPKSYKWNDFYKSISENNSPILLIDGFILFADKRSKDLFDACIVIEYNIDTDYEIALDRRIHRRPSDKEKIIEKDYLQNPHKNSINQDCTYFHEVVWPEMINHPEYRKPQNWGKPILTLSATNDLQENVTLAYNFIKPLIDSKLK</sequence>
<dbReference type="Gene3D" id="3.40.50.300">
    <property type="entry name" value="P-loop containing nucleotide triphosphate hydrolases"/>
    <property type="match status" value="1"/>
</dbReference>
<dbReference type="PANTHER" id="PTHR10285">
    <property type="entry name" value="URIDINE KINASE"/>
    <property type="match status" value="1"/>
</dbReference>
<dbReference type="SUPFAM" id="SSF52540">
    <property type="entry name" value="P-loop containing nucleoside triphosphate hydrolases"/>
    <property type="match status" value="1"/>
</dbReference>
<keyword evidence="3" id="KW-1185">Reference proteome</keyword>